<evidence type="ECO:0000313" key="2">
    <source>
        <dbReference type="Proteomes" id="UP001066276"/>
    </source>
</evidence>
<organism evidence="1 2">
    <name type="scientific">Pleurodeles waltl</name>
    <name type="common">Iberian ribbed newt</name>
    <dbReference type="NCBI Taxonomy" id="8319"/>
    <lineage>
        <taxon>Eukaryota</taxon>
        <taxon>Metazoa</taxon>
        <taxon>Chordata</taxon>
        <taxon>Craniata</taxon>
        <taxon>Vertebrata</taxon>
        <taxon>Euteleostomi</taxon>
        <taxon>Amphibia</taxon>
        <taxon>Batrachia</taxon>
        <taxon>Caudata</taxon>
        <taxon>Salamandroidea</taxon>
        <taxon>Salamandridae</taxon>
        <taxon>Pleurodelinae</taxon>
        <taxon>Pleurodeles</taxon>
    </lineage>
</organism>
<evidence type="ECO:0000313" key="1">
    <source>
        <dbReference type="EMBL" id="KAJ1113292.1"/>
    </source>
</evidence>
<proteinExistence type="predicted"/>
<reference evidence="1" key="1">
    <citation type="journal article" date="2022" name="bioRxiv">
        <title>Sequencing and chromosome-scale assembly of the giantPleurodeles waltlgenome.</title>
        <authorList>
            <person name="Brown T."/>
            <person name="Elewa A."/>
            <person name="Iarovenko S."/>
            <person name="Subramanian E."/>
            <person name="Araus A.J."/>
            <person name="Petzold A."/>
            <person name="Susuki M."/>
            <person name="Suzuki K.-i.T."/>
            <person name="Hayashi T."/>
            <person name="Toyoda A."/>
            <person name="Oliveira C."/>
            <person name="Osipova E."/>
            <person name="Leigh N.D."/>
            <person name="Simon A."/>
            <person name="Yun M.H."/>
        </authorList>
    </citation>
    <scope>NUCLEOTIDE SEQUENCE</scope>
    <source>
        <strain evidence="1">20211129_DDA</strain>
        <tissue evidence="1">Liver</tissue>
    </source>
</reference>
<keyword evidence="2" id="KW-1185">Reference proteome</keyword>
<gene>
    <name evidence="1" type="ORF">NDU88_001545</name>
</gene>
<name>A0AAV7NB18_PLEWA</name>
<dbReference type="EMBL" id="JANPWB010000012">
    <property type="protein sequence ID" value="KAJ1113292.1"/>
    <property type="molecule type" value="Genomic_DNA"/>
</dbReference>
<accession>A0AAV7NB18</accession>
<comment type="caution">
    <text evidence="1">The sequence shown here is derived from an EMBL/GenBank/DDBJ whole genome shotgun (WGS) entry which is preliminary data.</text>
</comment>
<protein>
    <submittedName>
        <fullName evidence="1">Uncharacterized protein</fullName>
    </submittedName>
</protein>
<dbReference type="Proteomes" id="UP001066276">
    <property type="component" value="Chromosome 8"/>
</dbReference>
<sequence length="135" mass="15358">MGFRLLVEVDEGRSLISHVWKHRANLTPYQSEGRVEESYQNVGDGEVDDEEAGRRLHPLVLDHDVTHQHVPKQGEDDDEGVCHDQEGFHHRILRLRPVPLPVYQAPPVGQRVVIPGKQAGYIRDFEVPLESCVVK</sequence>
<dbReference type="AlphaFoldDB" id="A0AAV7NB18"/>